<organism evidence="1 2">
    <name type="scientific">Castanea mollissima</name>
    <name type="common">Chinese chestnut</name>
    <dbReference type="NCBI Taxonomy" id="60419"/>
    <lineage>
        <taxon>Eukaryota</taxon>
        <taxon>Viridiplantae</taxon>
        <taxon>Streptophyta</taxon>
        <taxon>Embryophyta</taxon>
        <taxon>Tracheophyta</taxon>
        <taxon>Spermatophyta</taxon>
        <taxon>Magnoliopsida</taxon>
        <taxon>eudicotyledons</taxon>
        <taxon>Gunneridae</taxon>
        <taxon>Pentapetalae</taxon>
        <taxon>rosids</taxon>
        <taxon>fabids</taxon>
        <taxon>Fagales</taxon>
        <taxon>Fagaceae</taxon>
        <taxon>Castanea</taxon>
    </lineage>
</organism>
<accession>A0A8J4R053</accession>
<evidence type="ECO:0000313" key="1">
    <source>
        <dbReference type="EMBL" id="KAF3962460.1"/>
    </source>
</evidence>
<dbReference type="Proteomes" id="UP000737018">
    <property type="component" value="Unassembled WGS sequence"/>
</dbReference>
<evidence type="ECO:0000313" key="2">
    <source>
        <dbReference type="Proteomes" id="UP000737018"/>
    </source>
</evidence>
<sequence length="66" mass="7346">MGKKQGKRVKNWSFPDAFRTATCIGSLLLLDGDNVIDPWQRNASPSEGLNLLLKAVDELENEMQEG</sequence>
<name>A0A8J4R053_9ROSI</name>
<comment type="caution">
    <text evidence="1">The sequence shown here is derived from an EMBL/GenBank/DDBJ whole genome shotgun (WGS) entry which is preliminary data.</text>
</comment>
<protein>
    <submittedName>
        <fullName evidence="1">Uncharacterized protein</fullName>
    </submittedName>
</protein>
<dbReference type="AlphaFoldDB" id="A0A8J4R053"/>
<keyword evidence="2" id="KW-1185">Reference proteome</keyword>
<dbReference type="EMBL" id="JRKL02001713">
    <property type="protein sequence ID" value="KAF3962460.1"/>
    <property type="molecule type" value="Genomic_DNA"/>
</dbReference>
<reference evidence="1" key="1">
    <citation type="submission" date="2020-03" db="EMBL/GenBank/DDBJ databases">
        <title>Castanea mollissima Vanexum genome sequencing.</title>
        <authorList>
            <person name="Staton M."/>
        </authorList>
    </citation>
    <scope>NUCLEOTIDE SEQUENCE</scope>
    <source>
        <tissue evidence="1">Leaf</tissue>
    </source>
</reference>
<gene>
    <name evidence="1" type="ORF">CMV_013026</name>
</gene>
<proteinExistence type="predicted"/>